<dbReference type="InterPro" id="IPR003131">
    <property type="entry name" value="T1-type_BTB"/>
</dbReference>
<dbReference type="PANTHER" id="PTHR14958:SF29">
    <property type="entry name" value="INSOMNIAC, ISOFORM B"/>
    <property type="match status" value="1"/>
</dbReference>
<dbReference type="Pfam" id="PF02214">
    <property type="entry name" value="BTB_2"/>
    <property type="match status" value="1"/>
</dbReference>
<dbReference type="GO" id="GO:0005737">
    <property type="term" value="C:cytoplasm"/>
    <property type="evidence" value="ECO:0007669"/>
    <property type="project" value="TreeGrafter"/>
</dbReference>
<dbReference type="GO" id="GO:0031463">
    <property type="term" value="C:Cul3-RING ubiquitin ligase complex"/>
    <property type="evidence" value="ECO:0007669"/>
    <property type="project" value="TreeGrafter"/>
</dbReference>
<dbReference type="SUPFAM" id="SSF54695">
    <property type="entry name" value="POZ domain"/>
    <property type="match status" value="1"/>
</dbReference>
<dbReference type="PANTHER" id="PTHR14958">
    <property type="entry name" value="POTASSIUM CHANNEL TETRAMERISATION DOMAIN CONTAINING PROTEIN"/>
    <property type="match status" value="1"/>
</dbReference>
<dbReference type="InterPro" id="IPR000210">
    <property type="entry name" value="BTB/POZ_dom"/>
</dbReference>
<proteinExistence type="predicted"/>
<dbReference type="SMART" id="SM00225">
    <property type="entry name" value="BTB"/>
    <property type="match status" value="1"/>
</dbReference>
<evidence type="ECO:0000313" key="4">
    <source>
        <dbReference type="WBParaSite" id="MhA1_Contig764.frz3.gene10"/>
    </source>
</evidence>
<dbReference type="GO" id="GO:0097602">
    <property type="term" value="F:cullin family protein binding"/>
    <property type="evidence" value="ECO:0007669"/>
    <property type="project" value="TreeGrafter"/>
</dbReference>
<dbReference type="InterPro" id="IPR011333">
    <property type="entry name" value="SKP1/BTB/POZ_sf"/>
</dbReference>
<dbReference type="GO" id="GO:0043161">
    <property type="term" value="P:proteasome-mediated ubiquitin-dependent protein catabolic process"/>
    <property type="evidence" value="ECO:0007669"/>
    <property type="project" value="TreeGrafter"/>
</dbReference>
<feature type="region of interest" description="Disordered" evidence="1">
    <location>
        <begin position="158"/>
        <end position="187"/>
    </location>
</feature>
<feature type="domain" description="BTB" evidence="2">
    <location>
        <begin position="38"/>
        <end position="153"/>
    </location>
</feature>
<feature type="compositionally biased region" description="Polar residues" evidence="1">
    <location>
        <begin position="158"/>
        <end position="168"/>
    </location>
</feature>
<reference evidence="4" key="1">
    <citation type="submission" date="2016-11" db="UniProtKB">
        <authorList>
            <consortium name="WormBaseParasite"/>
        </authorList>
    </citation>
    <scope>IDENTIFICATION</scope>
</reference>
<evidence type="ECO:0000313" key="3">
    <source>
        <dbReference type="Proteomes" id="UP000095281"/>
    </source>
</evidence>
<dbReference type="AlphaFoldDB" id="A0A1I8BX28"/>
<dbReference type="Gene3D" id="3.30.710.10">
    <property type="entry name" value="Potassium Channel Kv1.1, Chain A"/>
    <property type="match status" value="1"/>
</dbReference>
<sequence length="775" mass="86997">MNLNNTNSNLSFDSSDVGGPMRKSISNVSLASSAYVGGWFVLDVAGKEFKALKASLARDPSSYLARIVEEDVDTEQLLNDSNGLIQYLPDTGNGRWQLDANPDYFEYILKYLRTGKFNGVRADHSLEDLLDEAELFKLTKLIDICRQKIHERNVLQQRTLSTSTSPSDASLFGGGGSAATTPSSSIHHFQSYGPPPPMFCPPGFFPHPPQGQPPPLYSQPPPGFERYNINSIPPPPIHQQSYPPHRMNSSFGGGMAVPTTLQENIQPIQVSASASISNSSLGTLIDDSNISSQITSNLLNRGLGTNFNGIGGLPRLDELPMDEEQLRGLSAFDMNENVEEENLENRNNSTNKDEMIVENENIFEENLVNNCEEREEEEEENKINESNNDIGLPQTPEVENNNNIDVTLPHTINHSTIWDDIEPEDEIQVNSHIAPPPLIATSKTTEKVVENIPVNIEQLENDEKNNINDFNECGIISTVFEPPSQISKIVDTSEGTFQNRRIPAFELSIDGRVHNYAKVLPIRKQHTQEFLNYLTQSDKPIEFAYASKFGVELGCVLFYLQRLASIYPEGCSIKQYSDFEILMKTARQSENNQYFNNTVPSVVLLLQAGDLLKFDDKGNIFVAEPVCKVNLLCLRQNLCSNLFRFLIRRKHLQYRATVELLLEEMKKMVPSNVESQPDARCLLSICNRFPAVFELVCKENENFNFYRASVALNESIVKKDGSLYWRVVLDCDCANINFEEEEDKNYGSSFCDCENCQNLSTKFEENYFGGVSCSA</sequence>
<feature type="region of interest" description="Disordered" evidence="1">
    <location>
        <begin position="375"/>
        <end position="396"/>
    </location>
</feature>
<protein>
    <submittedName>
        <fullName evidence="4">BTB domain-containing protein</fullName>
    </submittedName>
</protein>
<name>A0A1I8BX28_MELHA</name>
<dbReference type="WBParaSite" id="MhA1_Contig764.frz3.gene10">
    <property type="protein sequence ID" value="MhA1_Contig764.frz3.gene10"/>
    <property type="gene ID" value="MhA1_Contig764.frz3.gene10"/>
</dbReference>
<keyword evidence="3" id="KW-1185">Reference proteome</keyword>
<evidence type="ECO:0000259" key="2">
    <source>
        <dbReference type="SMART" id="SM00225"/>
    </source>
</evidence>
<accession>A0A1I8BX28</accession>
<dbReference type="Proteomes" id="UP000095281">
    <property type="component" value="Unplaced"/>
</dbReference>
<organism evidence="3 4">
    <name type="scientific">Meloidogyne hapla</name>
    <name type="common">Root-knot nematode worm</name>
    <dbReference type="NCBI Taxonomy" id="6305"/>
    <lineage>
        <taxon>Eukaryota</taxon>
        <taxon>Metazoa</taxon>
        <taxon>Ecdysozoa</taxon>
        <taxon>Nematoda</taxon>
        <taxon>Chromadorea</taxon>
        <taxon>Rhabditida</taxon>
        <taxon>Tylenchina</taxon>
        <taxon>Tylenchomorpha</taxon>
        <taxon>Tylenchoidea</taxon>
        <taxon>Meloidogynidae</taxon>
        <taxon>Meloidogyninae</taxon>
        <taxon>Meloidogyne</taxon>
    </lineage>
</organism>
<dbReference type="GO" id="GO:0051260">
    <property type="term" value="P:protein homooligomerization"/>
    <property type="evidence" value="ECO:0007669"/>
    <property type="project" value="InterPro"/>
</dbReference>
<evidence type="ECO:0000256" key="1">
    <source>
        <dbReference type="SAM" id="MobiDB-lite"/>
    </source>
</evidence>